<evidence type="ECO:0000259" key="7">
    <source>
        <dbReference type="SMART" id="SM00900"/>
    </source>
</evidence>
<keyword evidence="6" id="KW-0472">Membrane</keyword>
<dbReference type="GO" id="GO:0022900">
    <property type="term" value="P:electron transport chain"/>
    <property type="evidence" value="ECO:0007669"/>
    <property type="project" value="UniProtKB-UniRule"/>
</dbReference>
<keyword evidence="6" id="KW-1278">Translocase</keyword>
<feature type="modified residue" description="FMN phosphoryl threonine" evidence="6">
    <location>
        <position position="161"/>
    </location>
</feature>
<dbReference type="Gene3D" id="3.90.1010.20">
    <property type="match status" value="1"/>
</dbReference>
<dbReference type="GO" id="GO:0010181">
    <property type="term" value="F:FMN binding"/>
    <property type="evidence" value="ECO:0007669"/>
    <property type="project" value="InterPro"/>
</dbReference>
<evidence type="ECO:0000256" key="5">
    <source>
        <dbReference type="ARBA" id="ARBA00022982"/>
    </source>
</evidence>
<gene>
    <name evidence="6" type="primary">rnfG</name>
    <name evidence="8" type="ORF">G3M99_15175</name>
</gene>
<keyword evidence="1 6" id="KW-0813">Transport</keyword>
<sequence>MKENFKLGGILLIITAIAGLILSVAHSVTMGPILAKEKEEKVAAMKVILPEAEDFATVKDVEITEEILGVEAGTKNGKNVGYCINVSSKGYGGPINMMIGISEDGKIEGVQILSLSETPGLGSKAKEPEFIDQFKDKEATELSVDKESGSDDKVLAISGATITSKAVTAGVNNAVKLFNENLKGAQ</sequence>
<dbReference type="Pfam" id="PF04205">
    <property type="entry name" value="FMN_bind"/>
    <property type="match status" value="1"/>
</dbReference>
<protein>
    <recommendedName>
        <fullName evidence="6">Ion-translocating oxidoreductase complex subunit G</fullName>
        <ecNumber evidence="6">7.-.-.-</ecNumber>
    </recommendedName>
    <alternativeName>
        <fullName evidence="6">Rnf electron transport complex subunit G</fullName>
    </alternativeName>
</protein>
<keyword evidence="9" id="KW-1185">Reference proteome</keyword>
<evidence type="ECO:0000313" key="8">
    <source>
        <dbReference type="EMBL" id="NEU06167.1"/>
    </source>
</evidence>
<evidence type="ECO:0000256" key="2">
    <source>
        <dbReference type="ARBA" id="ARBA00022553"/>
    </source>
</evidence>
<comment type="cofactor">
    <cofactor evidence="6">
        <name>FMN</name>
        <dbReference type="ChEBI" id="CHEBI:58210"/>
    </cofactor>
</comment>
<evidence type="ECO:0000256" key="4">
    <source>
        <dbReference type="ARBA" id="ARBA00022643"/>
    </source>
</evidence>
<evidence type="ECO:0000256" key="3">
    <source>
        <dbReference type="ARBA" id="ARBA00022630"/>
    </source>
</evidence>
<comment type="similarity">
    <text evidence="6">Belongs to the RnfG family.</text>
</comment>
<organism evidence="8 9">
    <name type="scientific">Clostridium senegalense</name>
    <dbReference type="NCBI Taxonomy" id="1465809"/>
    <lineage>
        <taxon>Bacteria</taxon>
        <taxon>Bacillati</taxon>
        <taxon>Bacillota</taxon>
        <taxon>Clostridia</taxon>
        <taxon>Eubacteriales</taxon>
        <taxon>Clostridiaceae</taxon>
        <taxon>Clostridium</taxon>
    </lineage>
</organism>
<evidence type="ECO:0000313" key="9">
    <source>
        <dbReference type="Proteomes" id="UP000481872"/>
    </source>
</evidence>
<dbReference type="HAMAP" id="MF_00479">
    <property type="entry name" value="RsxG_RnfG"/>
    <property type="match status" value="1"/>
</dbReference>
<name>A0A6M0H6L0_9CLOT</name>
<comment type="subunit">
    <text evidence="6">The complex is composed of six subunits: RnfA, RnfB, RnfC, RnfD, RnfE and RnfG.</text>
</comment>
<comment type="caution">
    <text evidence="8">The sequence shown here is derived from an EMBL/GenBank/DDBJ whole genome shotgun (WGS) entry which is preliminary data.</text>
</comment>
<evidence type="ECO:0000256" key="1">
    <source>
        <dbReference type="ARBA" id="ARBA00022448"/>
    </source>
</evidence>
<feature type="domain" description="FMN-binding" evidence="7">
    <location>
        <begin position="90"/>
        <end position="178"/>
    </location>
</feature>
<comment type="function">
    <text evidence="6">Part of a membrane-bound complex that couples electron transfer with translocation of ions across the membrane.</text>
</comment>
<dbReference type="Proteomes" id="UP000481872">
    <property type="component" value="Unassembled WGS sequence"/>
</dbReference>
<comment type="subcellular location">
    <subcellularLocation>
        <location evidence="6">Cell membrane</location>
        <topology evidence="6">Single-pass membrane protein</topology>
    </subcellularLocation>
</comment>
<evidence type="ECO:0000256" key="6">
    <source>
        <dbReference type="HAMAP-Rule" id="MF_00479"/>
    </source>
</evidence>
<keyword evidence="3 6" id="KW-0285">Flavoprotein</keyword>
<keyword evidence="6" id="KW-1003">Cell membrane</keyword>
<dbReference type="SMART" id="SM00900">
    <property type="entry name" value="FMN_bind"/>
    <property type="match status" value="1"/>
</dbReference>
<dbReference type="AlphaFoldDB" id="A0A6M0H6L0"/>
<dbReference type="InterPro" id="IPR010209">
    <property type="entry name" value="Ion_transpt_RnfG/RsxG"/>
</dbReference>
<dbReference type="GO" id="GO:0009055">
    <property type="term" value="F:electron transfer activity"/>
    <property type="evidence" value="ECO:0007669"/>
    <property type="project" value="InterPro"/>
</dbReference>
<proteinExistence type="inferred from homology"/>
<keyword evidence="6" id="KW-0812">Transmembrane</keyword>
<keyword evidence="6" id="KW-1133">Transmembrane helix</keyword>
<keyword evidence="2 6" id="KW-0597">Phosphoprotein</keyword>
<keyword evidence="4 6" id="KW-0288">FMN</keyword>
<dbReference type="InterPro" id="IPR007329">
    <property type="entry name" value="FMN-bd"/>
</dbReference>
<dbReference type="NCBIfam" id="TIGR01947">
    <property type="entry name" value="rnfG"/>
    <property type="match status" value="1"/>
</dbReference>
<dbReference type="PIRSF" id="PIRSF006091">
    <property type="entry name" value="E_trnsport_RnfG"/>
    <property type="match status" value="1"/>
</dbReference>
<dbReference type="EC" id="7.-.-.-" evidence="6"/>
<dbReference type="PANTHER" id="PTHR36118:SF1">
    <property type="entry name" value="ION-TRANSLOCATING OXIDOREDUCTASE COMPLEX SUBUNIT G"/>
    <property type="match status" value="1"/>
</dbReference>
<dbReference type="GO" id="GO:0005886">
    <property type="term" value="C:plasma membrane"/>
    <property type="evidence" value="ECO:0007669"/>
    <property type="project" value="UniProtKB-SubCell"/>
</dbReference>
<dbReference type="RefSeq" id="WP_061996027.1">
    <property type="nucleotide sequence ID" value="NZ_JAAGPU010000035.1"/>
</dbReference>
<accession>A0A6M0H6L0</accession>
<reference evidence="8 9" key="1">
    <citation type="submission" date="2020-02" db="EMBL/GenBank/DDBJ databases">
        <title>Genome assembly of a novel Clostridium senegalense strain.</title>
        <authorList>
            <person name="Gupta T.B."/>
            <person name="Jauregui R."/>
            <person name="Maclean P."/>
            <person name="Nawarathana A."/>
            <person name="Brightwell G."/>
        </authorList>
    </citation>
    <scope>NUCLEOTIDE SEQUENCE [LARGE SCALE GENOMIC DNA]</scope>
    <source>
        <strain evidence="8 9">AGRFS4</strain>
    </source>
</reference>
<dbReference type="EMBL" id="JAAGPU010000035">
    <property type="protein sequence ID" value="NEU06167.1"/>
    <property type="molecule type" value="Genomic_DNA"/>
</dbReference>
<dbReference type="PANTHER" id="PTHR36118">
    <property type="entry name" value="ION-TRANSLOCATING OXIDOREDUCTASE COMPLEX SUBUNIT G"/>
    <property type="match status" value="1"/>
</dbReference>
<keyword evidence="5 6" id="KW-0249">Electron transport</keyword>